<accession>A0A6P4ZNT1</accession>
<dbReference type="KEGG" id="bbel:109476244"/>
<proteinExistence type="predicted"/>
<dbReference type="PANTHER" id="PTHR22801:SF63">
    <property type="entry name" value="C-TYPE LECTIN DOMAIN-CONTAINING PROTEIN"/>
    <property type="match status" value="1"/>
</dbReference>
<dbReference type="Proteomes" id="UP000515135">
    <property type="component" value="Unplaced"/>
</dbReference>
<sequence>MLKKKITGLYFSGTCPKGYKKYRAVCYKLFNERKSFSEAAKTCQAGGGTLAMPRDDRINAFLLTLMNEEDISHGIWFGLHDRVQEGYWKWIDGTPLNTWTAGYRDWAPGQPNSERGDDDCAAYSSDLWYDLNCRYKESFICEIVLPDTSGVKQFQIQPL</sequence>
<dbReference type="InterPro" id="IPR001304">
    <property type="entry name" value="C-type_lectin-like"/>
</dbReference>
<dbReference type="SUPFAM" id="SSF56436">
    <property type="entry name" value="C-type lectin-like"/>
    <property type="match status" value="1"/>
</dbReference>
<dbReference type="Pfam" id="PF00059">
    <property type="entry name" value="Lectin_C"/>
    <property type="match status" value="1"/>
</dbReference>
<evidence type="ECO:0000259" key="2">
    <source>
        <dbReference type="PROSITE" id="PS50041"/>
    </source>
</evidence>
<organism evidence="3 4">
    <name type="scientific">Branchiostoma belcheri</name>
    <name type="common">Amphioxus</name>
    <dbReference type="NCBI Taxonomy" id="7741"/>
    <lineage>
        <taxon>Eukaryota</taxon>
        <taxon>Metazoa</taxon>
        <taxon>Chordata</taxon>
        <taxon>Cephalochordata</taxon>
        <taxon>Leptocardii</taxon>
        <taxon>Amphioxiformes</taxon>
        <taxon>Branchiostomatidae</taxon>
        <taxon>Branchiostoma</taxon>
    </lineage>
</organism>
<evidence type="ECO:0000313" key="3">
    <source>
        <dbReference type="Proteomes" id="UP000515135"/>
    </source>
</evidence>
<dbReference type="InterPro" id="IPR016187">
    <property type="entry name" value="CTDL_fold"/>
</dbReference>
<reference evidence="4" key="1">
    <citation type="submission" date="2025-08" db="UniProtKB">
        <authorList>
            <consortium name="RefSeq"/>
        </authorList>
    </citation>
    <scope>IDENTIFICATION</scope>
    <source>
        <tissue evidence="4">Gonad</tissue>
    </source>
</reference>
<dbReference type="GeneID" id="109476244"/>
<dbReference type="PROSITE" id="PS50041">
    <property type="entry name" value="C_TYPE_LECTIN_2"/>
    <property type="match status" value="1"/>
</dbReference>
<dbReference type="InterPro" id="IPR016186">
    <property type="entry name" value="C-type_lectin-like/link_sf"/>
</dbReference>
<gene>
    <name evidence="4" type="primary">LOC109476244</name>
</gene>
<protein>
    <submittedName>
        <fullName evidence="4">C-type lectin domain family 4 member M-like</fullName>
    </submittedName>
</protein>
<keyword evidence="1" id="KW-1015">Disulfide bond</keyword>
<dbReference type="PANTHER" id="PTHR22801">
    <property type="entry name" value="LITHOSTATHINE"/>
    <property type="match status" value="1"/>
</dbReference>
<dbReference type="RefSeq" id="XP_019632687.1">
    <property type="nucleotide sequence ID" value="XM_019777128.1"/>
</dbReference>
<evidence type="ECO:0000313" key="4">
    <source>
        <dbReference type="RefSeq" id="XP_019632687.1"/>
    </source>
</evidence>
<dbReference type="InterPro" id="IPR050801">
    <property type="entry name" value="Ca-Dep_Lectins_ImmuneDev"/>
</dbReference>
<dbReference type="Gene3D" id="3.10.100.10">
    <property type="entry name" value="Mannose-Binding Protein A, subunit A"/>
    <property type="match status" value="1"/>
</dbReference>
<dbReference type="AlphaFoldDB" id="A0A6P4ZNT1"/>
<name>A0A6P4ZNT1_BRABE</name>
<dbReference type="InterPro" id="IPR018378">
    <property type="entry name" value="C-type_lectin_CS"/>
</dbReference>
<dbReference type="SMART" id="SM00034">
    <property type="entry name" value="CLECT"/>
    <property type="match status" value="1"/>
</dbReference>
<dbReference type="CDD" id="cd00037">
    <property type="entry name" value="CLECT"/>
    <property type="match status" value="1"/>
</dbReference>
<dbReference type="OrthoDB" id="10057364at2759"/>
<keyword evidence="3" id="KW-1185">Reference proteome</keyword>
<dbReference type="PROSITE" id="PS00615">
    <property type="entry name" value="C_TYPE_LECTIN_1"/>
    <property type="match status" value="1"/>
</dbReference>
<evidence type="ECO:0000256" key="1">
    <source>
        <dbReference type="ARBA" id="ARBA00023157"/>
    </source>
</evidence>
<feature type="domain" description="C-type lectin" evidence="2">
    <location>
        <begin position="22"/>
        <end position="142"/>
    </location>
</feature>